<keyword evidence="2" id="KW-1185">Reference proteome</keyword>
<reference evidence="2" key="2">
    <citation type="submission" date="2020-03" db="EMBL/GenBank/DDBJ databases">
        <title>Complete Genome Sequences of Extremely Thermoacidophilic, Metal-Mobilizing Type-Strain Members of the Archaeal Family Sulfolobaceae: Acidianus brierleyi DSM-1651T, Acidianus sulfidivorans DSM-18786T, Metallosphaera hakonensis DSM-7519T, and Metallosphaera prunae DSM-10039T.</title>
        <authorList>
            <person name="Counts J.A."/>
            <person name="Kelly R.M."/>
        </authorList>
    </citation>
    <scope>NUCLEOTIDE SEQUENCE [LARGE SCALE GENOMIC DNA]</scope>
    <source>
        <strain evidence="2">HO1-1</strain>
    </source>
</reference>
<gene>
    <name evidence="1" type="ORF">DFR87_00230</name>
</gene>
<reference evidence="2" key="3">
    <citation type="submission" date="2020-03" db="EMBL/GenBank/DDBJ databases">
        <title>Sequencing and Assembly of Multiple Reported Metal-Biooxidizing Members of the Extremely Thermoacidophilic Archaeal Family Sulfolobaceae.</title>
        <authorList>
            <person name="Counts J.A."/>
            <person name="Kelly R.M."/>
        </authorList>
    </citation>
    <scope>NUCLEOTIDE SEQUENCE [LARGE SCALE GENOMIC DNA]</scope>
    <source>
        <strain evidence="2">HO1-1</strain>
    </source>
</reference>
<reference evidence="1 2" key="1">
    <citation type="submission" date="2018-05" db="EMBL/GenBank/DDBJ databases">
        <title>Complete Genome Sequences of Extremely Thermoacidophilic, Metal-Mobilizing Type-Strain Members of the Archaeal Family Sulfolobaceae: Acidianus brierleyi DSM-1651T, Acidianus sulfidivorans DSM-18786T, Metallosphaera hakonensis DSM-7519T, and Metallosphaera prunae DSM-10039T.</title>
        <authorList>
            <person name="Counts J.A."/>
            <person name="Kelly R.M."/>
        </authorList>
    </citation>
    <scope>NUCLEOTIDE SEQUENCE [LARGE SCALE GENOMIC DNA]</scope>
    <source>
        <strain evidence="1 2">HO1-1</strain>
    </source>
</reference>
<protein>
    <submittedName>
        <fullName evidence="1">Uncharacterized protein</fullName>
    </submittedName>
</protein>
<evidence type="ECO:0000313" key="2">
    <source>
        <dbReference type="Proteomes" id="UP000247586"/>
    </source>
</evidence>
<dbReference type="EMBL" id="CP029287">
    <property type="protein sequence ID" value="AWR98392.1"/>
    <property type="molecule type" value="Genomic_DNA"/>
</dbReference>
<dbReference type="AlphaFoldDB" id="A0A2U9IQT9"/>
<proteinExistence type="predicted"/>
<dbReference type="KEGG" id="mhk:DFR87_00230"/>
<name>A0A2U9IQT9_9CREN</name>
<dbReference type="Proteomes" id="UP000247586">
    <property type="component" value="Chromosome"/>
</dbReference>
<accession>A0A2U9IQT9</accession>
<evidence type="ECO:0000313" key="1">
    <source>
        <dbReference type="EMBL" id="AWR98392.1"/>
    </source>
</evidence>
<organism evidence="1 2">
    <name type="scientific">Metallosphaera hakonensis JCM 8857 = DSM 7519</name>
    <dbReference type="NCBI Taxonomy" id="1293036"/>
    <lineage>
        <taxon>Archaea</taxon>
        <taxon>Thermoproteota</taxon>
        <taxon>Thermoprotei</taxon>
        <taxon>Sulfolobales</taxon>
        <taxon>Sulfolobaceae</taxon>
        <taxon>Metallosphaera</taxon>
    </lineage>
</organism>
<sequence>MADEASYSLVSFNIYRINQILVNINCNDAKDILSEYLDVEDIKDLIDVKRLASLILWLKYIGLKVLDVSLFEEPYFIEIDIDDCD</sequence>